<dbReference type="InterPro" id="IPR002645">
    <property type="entry name" value="STAS_dom"/>
</dbReference>
<dbReference type="Proteomes" id="UP000005113">
    <property type="component" value="Unassembled WGS sequence"/>
</dbReference>
<dbReference type="InterPro" id="IPR003658">
    <property type="entry name" value="Anti-sigma_ant"/>
</dbReference>
<sequence>MQVHVTTKNDILVLSFEGSLDTGTASFAETEINKHINAHSKVIFNLNQTKFVSSAGLRVFLATAKKMLGLGGSLKICNANEVVTEILDMSGFSSIMDVQPDLDAALAAFA</sequence>
<organism evidence="4 5">
    <name type="scientific">Saprospira grandis DSM 2844</name>
    <dbReference type="NCBI Taxonomy" id="694433"/>
    <lineage>
        <taxon>Bacteria</taxon>
        <taxon>Pseudomonadati</taxon>
        <taxon>Bacteroidota</taxon>
        <taxon>Saprospiria</taxon>
        <taxon>Saprospirales</taxon>
        <taxon>Saprospiraceae</taxon>
        <taxon>Saprospira</taxon>
    </lineage>
</organism>
<accession>J1I0P4</accession>
<evidence type="ECO:0000256" key="1">
    <source>
        <dbReference type="ARBA" id="ARBA00009013"/>
    </source>
</evidence>
<dbReference type="Gene3D" id="3.30.750.24">
    <property type="entry name" value="STAS domain"/>
    <property type="match status" value="1"/>
</dbReference>
<evidence type="ECO:0000313" key="5">
    <source>
        <dbReference type="Proteomes" id="UP000005113"/>
    </source>
</evidence>
<dbReference type="SUPFAM" id="SSF52091">
    <property type="entry name" value="SpoIIaa-like"/>
    <property type="match status" value="1"/>
</dbReference>
<evidence type="ECO:0000313" key="4">
    <source>
        <dbReference type="EMBL" id="EJF52225.1"/>
    </source>
</evidence>
<dbReference type="NCBIfam" id="TIGR00377">
    <property type="entry name" value="ant_ant_sig"/>
    <property type="match status" value="1"/>
</dbReference>
<dbReference type="Pfam" id="PF01740">
    <property type="entry name" value="STAS"/>
    <property type="match status" value="1"/>
</dbReference>
<dbReference type="AlphaFoldDB" id="J1I0P4"/>
<name>J1I0P4_9BACT</name>
<dbReference type="GO" id="GO:0043856">
    <property type="term" value="F:anti-sigma factor antagonist activity"/>
    <property type="evidence" value="ECO:0007669"/>
    <property type="project" value="InterPro"/>
</dbReference>
<dbReference type="InterPro" id="IPR036513">
    <property type="entry name" value="STAS_dom_sf"/>
</dbReference>
<protein>
    <recommendedName>
        <fullName evidence="2">Anti-sigma factor antagonist</fullName>
    </recommendedName>
</protein>
<proteinExistence type="inferred from homology"/>
<dbReference type="RefSeq" id="WP_002657051.1">
    <property type="nucleotide sequence ID" value="NZ_JH719942.1"/>
</dbReference>
<gene>
    <name evidence="4" type="ORF">SapgrDRAFT_0481</name>
</gene>
<dbReference type="PANTHER" id="PTHR33495">
    <property type="entry name" value="ANTI-SIGMA FACTOR ANTAGONIST TM_1081-RELATED-RELATED"/>
    <property type="match status" value="1"/>
</dbReference>
<feature type="domain" description="STAS" evidence="3">
    <location>
        <begin position="1"/>
        <end position="109"/>
    </location>
</feature>
<dbReference type="HOGENOM" id="CLU_115403_9_2_10"/>
<reference evidence="5" key="1">
    <citation type="journal article" date="2012" name="Stand. Genomic Sci.">
        <title>Permanent draft genome sequence of the gliding predator Saprospira grandis strain Sa g1 (= HR1).</title>
        <authorList>
            <person name="Mavromatis K."/>
            <person name="Chertkov O."/>
            <person name="Lapidus A."/>
            <person name="Nolan M."/>
            <person name="Lucas S."/>
            <person name="Tice H."/>
            <person name="Del Rio T.G."/>
            <person name="Cheng J.F."/>
            <person name="Han C."/>
            <person name="Tapia R."/>
            <person name="Bruce D."/>
            <person name="Goodwin L.A."/>
            <person name="Pitluck S."/>
            <person name="Huntemann M."/>
            <person name="Liolios K."/>
            <person name="Pagani I."/>
            <person name="Ivanova N."/>
            <person name="Mikhailova N."/>
            <person name="Pati A."/>
            <person name="Chen A."/>
            <person name="Palaniappan K."/>
            <person name="Land M."/>
            <person name="Brambilla E.M."/>
            <person name="Rohde M."/>
            <person name="Spring S."/>
            <person name="Goker M."/>
            <person name="Detter J.C."/>
            <person name="Bristow J."/>
            <person name="Eisen J.A."/>
            <person name="Markowitz V."/>
            <person name="Hugenholtz P."/>
            <person name="Kyrpides N.C."/>
            <person name="Klenk H.P."/>
            <person name="Woyke T."/>
        </authorList>
    </citation>
    <scope>NUCLEOTIDE SEQUENCE [LARGE SCALE GENOMIC DNA]</scope>
    <source>
        <strain evidence="5">DSM 2844</strain>
    </source>
</reference>
<comment type="similarity">
    <text evidence="1 2">Belongs to the anti-sigma-factor antagonist family.</text>
</comment>
<evidence type="ECO:0000256" key="2">
    <source>
        <dbReference type="RuleBase" id="RU003749"/>
    </source>
</evidence>
<dbReference type="OrthoDB" id="9795051at2"/>
<dbReference type="CDD" id="cd07043">
    <property type="entry name" value="STAS_anti-anti-sigma_factors"/>
    <property type="match status" value="1"/>
</dbReference>
<evidence type="ECO:0000259" key="3">
    <source>
        <dbReference type="PROSITE" id="PS50801"/>
    </source>
</evidence>
<dbReference type="PROSITE" id="PS50801">
    <property type="entry name" value="STAS"/>
    <property type="match status" value="1"/>
</dbReference>
<dbReference type="EMBL" id="JH719942">
    <property type="protein sequence ID" value="EJF52225.1"/>
    <property type="molecule type" value="Genomic_DNA"/>
</dbReference>